<dbReference type="Pfam" id="PF04410">
    <property type="entry name" value="Gar1"/>
    <property type="match status" value="1"/>
</dbReference>
<dbReference type="PANTHER" id="PTHR31633">
    <property type="entry name" value="H/ACA RIBONUCLEOPROTEIN COMPLEX NON-CORE SUBUNIT NAF1"/>
    <property type="match status" value="1"/>
</dbReference>
<dbReference type="GO" id="GO:0000493">
    <property type="term" value="P:box H/ACA snoRNP assembly"/>
    <property type="evidence" value="ECO:0007669"/>
    <property type="project" value="InterPro"/>
</dbReference>
<evidence type="ECO:0000256" key="1">
    <source>
        <dbReference type="ARBA" id="ARBA00004123"/>
    </source>
</evidence>
<dbReference type="InterPro" id="IPR009000">
    <property type="entry name" value="Transl_B-barrel_sf"/>
</dbReference>
<dbReference type="GO" id="GO:0001522">
    <property type="term" value="P:pseudouridine synthesis"/>
    <property type="evidence" value="ECO:0007669"/>
    <property type="project" value="InterPro"/>
</dbReference>
<feature type="compositionally biased region" description="Low complexity" evidence="9">
    <location>
        <begin position="50"/>
        <end position="77"/>
    </location>
</feature>
<keyword evidence="11" id="KW-1185">Reference proteome</keyword>
<evidence type="ECO:0000256" key="4">
    <source>
        <dbReference type="ARBA" id="ARBA00022517"/>
    </source>
</evidence>
<evidence type="ECO:0000256" key="7">
    <source>
        <dbReference type="ARBA" id="ARBA00022884"/>
    </source>
</evidence>
<organism evidence="10 11">
    <name type="scientific">Microctonus aethiopoides</name>
    <dbReference type="NCBI Taxonomy" id="144406"/>
    <lineage>
        <taxon>Eukaryota</taxon>
        <taxon>Metazoa</taxon>
        <taxon>Ecdysozoa</taxon>
        <taxon>Arthropoda</taxon>
        <taxon>Hexapoda</taxon>
        <taxon>Insecta</taxon>
        <taxon>Pterygota</taxon>
        <taxon>Neoptera</taxon>
        <taxon>Endopterygota</taxon>
        <taxon>Hymenoptera</taxon>
        <taxon>Apocrita</taxon>
        <taxon>Ichneumonoidea</taxon>
        <taxon>Braconidae</taxon>
        <taxon>Euphorinae</taxon>
        <taxon>Microctonus</taxon>
    </lineage>
</organism>
<keyword evidence="6" id="KW-0597">Phosphoprotein</keyword>
<evidence type="ECO:0000313" key="11">
    <source>
        <dbReference type="Proteomes" id="UP001168990"/>
    </source>
</evidence>
<dbReference type="InterPro" id="IPR038664">
    <property type="entry name" value="Gar1/Naf1_Cbf5-bd_sf"/>
</dbReference>
<evidence type="ECO:0000256" key="8">
    <source>
        <dbReference type="ARBA" id="ARBA00023242"/>
    </source>
</evidence>
<evidence type="ECO:0000256" key="6">
    <source>
        <dbReference type="ARBA" id="ARBA00022553"/>
    </source>
</evidence>
<evidence type="ECO:0000256" key="2">
    <source>
        <dbReference type="ARBA" id="ARBA00009801"/>
    </source>
</evidence>
<evidence type="ECO:0000256" key="5">
    <source>
        <dbReference type="ARBA" id="ARBA00022552"/>
    </source>
</evidence>
<evidence type="ECO:0000313" key="10">
    <source>
        <dbReference type="EMBL" id="KAK0171552.1"/>
    </source>
</evidence>
<dbReference type="Gene3D" id="2.40.10.230">
    <property type="entry name" value="Probable tRNA pseudouridine synthase domain"/>
    <property type="match status" value="1"/>
</dbReference>
<sequence length="409" mass="46370">MELQVQMTDALRGIAVAYSDSSEDEQECIINEKISILDKIQDNNYRCNEINNDVDSENSNSDNSSDSSSNDSSTESSTEADSDSEIDNVTASSNRFHKKNREKGEFDDLPPIEDLQISVPQVLCDPVGEVGWIVDQMVVVTPKPLKPTLNIDTVLFIERGERVLGRIFDVFGPVLEPHYCVRFNNSEHIKNNKIQVGMTVYYCPNTPYTTLVFMTDLLKIKATDDIGEDEHPVFSDDEEERAYYSSLKQKEIKCKTNVNENNGEIPTKRFRNNANGTGWKSKHPWSERQFQPRNYYCDSNDYNNIQKQNIWQHSPVAYNQWLPNSPFSNSSQSLSNIKSTSYCSNTSSAFQSNNNYSWQPRPNVMWPNNGSTFTPTQIQNTPWFARTPPVLTSLPSPLLPPPPPPPPGC</sequence>
<accession>A0AA39KRZ2</accession>
<evidence type="ECO:0000256" key="9">
    <source>
        <dbReference type="SAM" id="MobiDB-lite"/>
    </source>
</evidence>
<dbReference type="GO" id="GO:0005732">
    <property type="term" value="C:sno(s)RNA-containing ribonucleoprotein complex"/>
    <property type="evidence" value="ECO:0007669"/>
    <property type="project" value="InterPro"/>
</dbReference>
<protein>
    <recommendedName>
        <fullName evidence="3">H/ACA ribonucleoprotein complex non-core subunit NAF1</fullName>
    </recommendedName>
</protein>
<keyword evidence="7" id="KW-0694">RNA-binding</keyword>
<reference evidence="10" key="1">
    <citation type="journal article" date="2023" name="bioRxiv">
        <title>Scaffold-level genome assemblies of two parasitoid biocontrol wasps reveal the parthenogenesis mechanism and an associated novel virus.</title>
        <authorList>
            <person name="Inwood S."/>
            <person name="Skelly J."/>
            <person name="Guhlin J."/>
            <person name="Harrop T."/>
            <person name="Goldson S."/>
            <person name="Dearden P."/>
        </authorList>
    </citation>
    <scope>NUCLEOTIDE SEQUENCE</scope>
    <source>
        <strain evidence="10">Irish</strain>
        <tissue evidence="10">Whole body</tissue>
    </source>
</reference>
<proteinExistence type="inferred from homology"/>
<dbReference type="AlphaFoldDB" id="A0AA39KRZ2"/>
<evidence type="ECO:0000256" key="3">
    <source>
        <dbReference type="ARBA" id="ARBA00021438"/>
    </source>
</evidence>
<dbReference type="GO" id="GO:0003723">
    <property type="term" value="F:RNA binding"/>
    <property type="evidence" value="ECO:0007669"/>
    <property type="project" value="UniProtKB-KW"/>
</dbReference>
<dbReference type="GO" id="GO:0005634">
    <property type="term" value="C:nucleus"/>
    <property type="evidence" value="ECO:0007669"/>
    <property type="project" value="UniProtKB-SubCell"/>
</dbReference>
<gene>
    <name evidence="10" type="ORF">PV328_004995</name>
</gene>
<dbReference type="InterPro" id="IPR040309">
    <property type="entry name" value="Naf1"/>
</dbReference>
<reference evidence="10" key="2">
    <citation type="submission" date="2023-03" db="EMBL/GenBank/DDBJ databases">
        <authorList>
            <person name="Inwood S.N."/>
            <person name="Skelly J.G."/>
            <person name="Guhlin J."/>
            <person name="Harrop T.W.R."/>
            <person name="Goldson S.G."/>
            <person name="Dearden P.K."/>
        </authorList>
    </citation>
    <scope>NUCLEOTIDE SEQUENCE</scope>
    <source>
        <strain evidence="10">Irish</strain>
        <tissue evidence="10">Whole body</tissue>
    </source>
</reference>
<dbReference type="EMBL" id="JAQQBS010000002">
    <property type="protein sequence ID" value="KAK0171552.1"/>
    <property type="molecule type" value="Genomic_DNA"/>
</dbReference>
<comment type="similarity">
    <text evidence="2">Belongs to the NAF1 family.</text>
</comment>
<dbReference type="PANTHER" id="PTHR31633:SF1">
    <property type="entry name" value="H_ACA RIBONUCLEOPROTEIN COMPLEX NON-CORE SUBUNIT NAF1"/>
    <property type="match status" value="1"/>
</dbReference>
<feature type="region of interest" description="Disordered" evidence="9">
    <location>
        <begin position="50"/>
        <end position="107"/>
    </location>
</feature>
<dbReference type="Proteomes" id="UP001168990">
    <property type="component" value="Unassembled WGS sequence"/>
</dbReference>
<keyword evidence="8" id="KW-0539">Nucleus</keyword>
<name>A0AA39KRZ2_9HYME</name>
<dbReference type="SUPFAM" id="SSF50447">
    <property type="entry name" value="Translation proteins"/>
    <property type="match status" value="1"/>
</dbReference>
<comment type="subcellular location">
    <subcellularLocation>
        <location evidence="1">Nucleus</location>
    </subcellularLocation>
</comment>
<comment type="caution">
    <text evidence="10">The sequence shown here is derived from an EMBL/GenBank/DDBJ whole genome shotgun (WGS) entry which is preliminary data.</text>
</comment>
<dbReference type="GO" id="GO:0006364">
    <property type="term" value="P:rRNA processing"/>
    <property type="evidence" value="ECO:0007669"/>
    <property type="project" value="UniProtKB-KW"/>
</dbReference>
<dbReference type="InterPro" id="IPR007504">
    <property type="entry name" value="H/ACA_rnp_Gar1/Naf1"/>
</dbReference>
<keyword evidence="4" id="KW-0690">Ribosome biogenesis</keyword>
<keyword evidence="5" id="KW-0698">rRNA processing</keyword>